<dbReference type="AlphaFoldDB" id="A0A2Z5GB93"/>
<keyword evidence="1" id="KW-0812">Transmembrane</keyword>
<proteinExistence type="predicted"/>
<dbReference type="KEGG" id="abas:ACPOL_6869"/>
<evidence type="ECO:0000313" key="2">
    <source>
        <dbReference type="EMBL" id="AXC16077.1"/>
    </source>
</evidence>
<feature type="transmembrane region" description="Helical" evidence="1">
    <location>
        <begin position="12"/>
        <end position="31"/>
    </location>
</feature>
<dbReference type="RefSeq" id="WP_114211268.1">
    <property type="nucleotide sequence ID" value="NZ_CP030842.1"/>
</dbReference>
<sequence length="81" mass="9192">MVLNSWVIANWLQQSLLTMSFLVVIAAILYVTERMKIWSLRPGENRPKPQADALVAEPIDDRLLGINQRNAMNEEEETAAP</sequence>
<gene>
    <name evidence="2" type="ORF">ACPOL_6869</name>
</gene>
<dbReference type="Proteomes" id="UP000253606">
    <property type="component" value="Plasmid pACPOL2"/>
</dbReference>
<accession>A0A2Z5GB93</accession>
<dbReference type="EMBL" id="CP030842">
    <property type="protein sequence ID" value="AXC16077.1"/>
    <property type="molecule type" value="Genomic_DNA"/>
</dbReference>
<keyword evidence="1" id="KW-0472">Membrane</keyword>
<evidence type="ECO:0000313" key="3">
    <source>
        <dbReference type="Proteomes" id="UP000253606"/>
    </source>
</evidence>
<keyword evidence="1" id="KW-1133">Transmembrane helix</keyword>
<geneLocation type="plasmid" evidence="3">
    <name>pacpol2</name>
</geneLocation>
<organism evidence="2 3">
    <name type="scientific">Acidisarcina polymorpha</name>
    <dbReference type="NCBI Taxonomy" id="2211140"/>
    <lineage>
        <taxon>Bacteria</taxon>
        <taxon>Pseudomonadati</taxon>
        <taxon>Acidobacteriota</taxon>
        <taxon>Terriglobia</taxon>
        <taxon>Terriglobales</taxon>
        <taxon>Acidobacteriaceae</taxon>
        <taxon>Acidisarcina</taxon>
    </lineage>
</organism>
<keyword evidence="3" id="KW-1185">Reference proteome</keyword>
<evidence type="ECO:0000256" key="1">
    <source>
        <dbReference type="SAM" id="Phobius"/>
    </source>
</evidence>
<name>A0A2Z5GB93_9BACT</name>
<protein>
    <submittedName>
        <fullName evidence="2">Uncharacterized protein</fullName>
    </submittedName>
</protein>
<keyword evidence="2" id="KW-0614">Plasmid</keyword>
<reference evidence="2 3" key="1">
    <citation type="journal article" date="2018" name="Front. Microbiol.">
        <title>Hydrolytic Capabilities as a Key to Environmental Success: Chitinolytic and Cellulolytic Acidobacteria From Acidic Sub-arctic Soils and Boreal Peatlands.</title>
        <authorList>
            <person name="Belova S.E."/>
            <person name="Ravin N.V."/>
            <person name="Pankratov T.A."/>
            <person name="Rakitin A.L."/>
            <person name="Ivanova A.A."/>
            <person name="Beletsky A.V."/>
            <person name="Mardanov A.V."/>
            <person name="Sinninghe Damste J.S."/>
            <person name="Dedysh S.N."/>
        </authorList>
    </citation>
    <scope>NUCLEOTIDE SEQUENCE [LARGE SCALE GENOMIC DNA]</scope>
    <source>
        <strain evidence="2 3">SBC82</strain>
        <plasmid evidence="3">pacpol2</plasmid>
    </source>
</reference>